<dbReference type="EMBL" id="CM037619">
    <property type="protein sequence ID" value="KAH8006871.1"/>
    <property type="molecule type" value="Genomic_DNA"/>
</dbReference>
<comment type="caution">
    <text evidence="1">The sequence shown here is derived from an EMBL/GenBank/DDBJ whole genome shotgun (WGS) entry which is preliminary data.</text>
</comment>
<gene>
    <name evidence="1" type="ORF">K3G42_014699</name>
</gene>
<dbReference type="Proteomes" id="UP000827872">
    <property type="component" value="Linkage Group LG06"/>
</dbReference>
<evidence type="ECO:0000313" key="1">
    <source>
        <dbReference type="EMBL" id="KAH8006871.1"/>
    </source>
</evidence>
<name>A0ACB8FMW6_9SAUR</name>
<proteinExistence type="predicted"/>
<reference evidence="1" key="1">
    <citation type="submission" date="2021-08" db="EMBL/GenBank/DDBJ databases">
        <title>The first chromosome-level gecko genome reveals the dynamic sex chromosomes of Neotropical dwarf geckos (Sphaerodactylidae: Sphaerodactylus).</title>
        <authorList>
            <person name="Pinto B.J."/>
            <person name="Keating S.E."/>
            <person name="Gamble T."/>
        </authorList>
    </citation>
    <scope>NUCLEOTIDE SEQUENCE</scope>
    <source>
        <strain evidence="1">TG3544</strain>
    </source>
</reference>
<sequence length="176" mass="19326">MTMHPDQSATLQGSGTTASLESRCINYNTGKLFFNESHCDTFYIELFLSFLCPEGGEVGLQGNFHSPPFFLLSKSLLPSCSVDLTPRSGILATLDYLHGQSFLLHPGRKGSICPFPSAPITFRKKVISIETRAGKLPWKRTVDESAFLPTCSISQYFLAPPPFSFPSSGGMNFLSF</sequence>
<organism evidence="1 2">
    <name type="scientific">Sphaerodactylus townsendi</name>
    <dbReference type="NCBI Taxonomy" id="933632"/>
    <lineage>
        <taxon>Eukaryota</taxon>
        <taxon>Metazoa</taxon>
        <taxon>Chordata</taxon>
        <taxon>Craniata</taxon>
        <taxon>Vertebrata</taxon>
        <taxon>Euteleostomi</taxon>
        <taxon>Lepidosauria</taxon>
        <taxon>Squamata</taxon>
        <taxon>Bifurcata</taxon>
        <taxon>Gekkota</taxon>
        <taxon>Sphaerodactylidae</taxon>
        <taxon>Sphaerodactylus</taxon>
    </lineage>
</organism>
<keyword evidence="2" id="KW-1185">Reference proteome</keyword>
<protein>
    <submittedName>
        <fullName evidence="1">Uncharacterized protein</fullName>
    </submittedName>
</protein>
<accession>A0ACB8FMW6</accession>
<evidence type="ECO:0000313" key="2">
    <source>
        <dbReference type="Proteomes" id="UP000827872"/>
    </source>
</evidence>